<accession>A0A9W8UP40</accession>
<protein>
    <submittedName>
        <fullName evidence="1">Uncharacterized protein</fullName>
    </submittedName>
</protein>
<dbReference type="Proteomes" id="UP001144673">
    <property type="component" value="Chromosome 6"/>
</dbReference>
<dbReference type="AlphaFoldDB" id="A0A9W8UP40"/>
<dbReference type="RefSeq" id="XP_056055620.1">
    <property type="nucleotide sequence ID" value="XM_056198696.1"/>
</dbReference>
<evidence type="ECO:0000313" key="2">
    <source>
        <dbReference type="Proteomes" id="UP001144673"/>
    </source>
</evidence>
<organism evidence="1 2">
    <name type="scientific">Akanthomyces muscarius</name>
    <name type="common">Entomopathogenic fungus</name>
    <name type="synonym">Lecanicillium muscarium</name>
    <dbReference type="NCBI Taxonomy" id="2231603"/>
    <lineage>
        <taxon>Eukaryota</taxon>
        <taxon>Fungi</taxon>
        <taxon>Dikarya</taxon>
        <taxon>Ascomycota</taxon>
        <taxon>Pezizomycotina</taxon>
        <taxon>Sordariomycetes</taxon>
        <taxon>Hypocreomycetidae</taxon>
        <taxon>Hypocreales</taxon>
        <taxon>Cordycipitaceae</taxon>
        <taxon>Akanthomyces</taxon>
    </lineage>
</organism>
<dbReference type="KEGG" id="amus:LMH87_000736"/>
<reference evidence="1" key="1">
    <citation type="journal article" date="2023" name="Access Microbiol">
        <title>De-novo genome assembly for Akanthomyces muscarius, a biocontrol agent of insect agricultural pests.</title>
        <authorList>
            <person name="Erdos Z."/>
            <person name="Studholme D.J."/>
            <person name="Raymond B."/>
            <person name="Sharma M."/>
        </authorList>
    </citation>
    <scope>NUCLEOTIDE SEQUENCE</scope>
    <source>
        <strain evidence="1">Ve6</strain>
    </source>
</reference>
<dbReference type="EMBL" id="JAJHUN010000007">
    <property type="protein sequence ID" value="KAJ4155496.1"/>
    <property type="molecule type" value="Genomic_DNA"/>
</dbReference>
<keyword evidence="2" id="KW-1185">Reference proteome</keyword>
<evidence type="ECO:0000313" key="1">
    <source>
        <dbReference type="EMBL" id="KAJ4155496.1"/>
    </source>
</evidence>
<proteinExistence type="predicted"/>
<sequence>MGQMTAAAQGEVQLRRKRGLVGQCSAAASAEDRLVVASKNSHFEFIARKPAIASDVCLFPYIREHVFV</sequence>
<comment type="caution">
    <text evidence="1">The sequence shown here is derived from an EMBL/GenBank/DDBJ whole genome shotgun (WGS) entry which is preliminary data.</text>
</comment>
<gene>
    <name evidence="1" type="ORF">LMH87_000736</name>
</gene>
<name>A0A9W8UP40_AKAMU</name>
<dbReference type="GeneID" id="80887895"/>